<name>A0ABR4P5J6_9HELO</name>
<keyword evidence="4" id="KW-0812">Transmembrane</keyword>
<protein>
    <recommendedName>
        <fullName evidence="3">Carboxylic ester hydrolase</fullName>
        <ecNumber evidence="3">3.1.1.-</ecNumber>
    </recommendedName>
</protein>
<evidence type="ECO:0000256" key="1">
    <source>
        <dbReference type="ARBA" id="ARBA00005964"/>
    </source>
</evidence>
<evidence type="ECO:0000256" key="2">
    <source>
        <dbReference type="ARBA" id="ARBA00022801"/>
    </source>
</evidence>
<dbReference type="InterPro" id="IPR029058">
    <property type="entry name" value="AB_hydrolase_fold"/>
</dbReference>
<feature type="transmembrane region" description="Helical" evidence="4">
    <location>
        <begin position="43"/>
        <end position="64"/>
    </location>
</feature>
<dbReference type="PROSITE" id="PS00941">
    <property type="entry name" value="CARBOXYLESTERASE_B_2"/>
    <property type="match status" value="1"/>
</dbReference>
<dbReference type="PROSITE" id="PS00122">
    <property type="entry name" value="CARBOXYLESTERASE_B_1"/>
    <property type="match status" value="1"/>
</dbReference>
<keyword evidence="2 3" id="KW-0378">Hydrolase</keyword>
<comment type="caution">
    <text evidence="6">The sequence shown here is derived from an EMBL/GenBank/DDBJ whole genome shotgun (WGS) entry which is preliminary data.</text>
</comment>
<evidence type="ECO:0000256" key="4">
    <source>
        <dbReference type="SAM" id="Phobius"/>
    </source>
</evidence>
<dbReference type="InterPro" id="IPR002018">
    <property type="entry name" value="CarbesteraseB"/>
</dbReference>
<keyword evidence="4" id="KW-1133">Transmembrane helix</keyword>
<gene>
    <name evidence="6" type="ORF">PVAG01_10308</name>
</gene>
<dbReference type="InterPro" id="IPR050309">
    <property type="entry name" value="Type-B_Carboxylest/Lipase"/>
</dbReference>
<comment type="similarity">
    <text evidence="1 3">Belongs to the type-B carboxylesterase/lipase family.</text>
</comment>
<keyword evidence="4" id="KW-0472">Membrane</keyword>
<dbReference type="Pfam" id="PF00135">
    <property type="entry name" value="COesterase"/>
    <property type="match status" value="1"/>
</dbReference>
<dbReference type="InterPro" id="IPR019819">
    <property type="entry name" value="Carboxylesterase_B_CS"/>
</dbReference>
<dbReference type="SUPFAM" id="SSF53474">
    <property type="entry name" value="alpha/beta-Hydrolases"/>
    <property type="match status" value="1"/>
</dbReference>
<keyword evidence="7" id="KW-1185">Reference proteome</keyword>
<reference evidence="6 7" key="1">
    <citation type="submission" date="2024-06" db="EMBL/GenBank/DDBJ databases">
        <title>Complete genome of Phlyctema vagabunda strain 19-DSS-EL-015.</title>
        <authorList>
            <person name="Fiorenzani C."/>
        </authorList>
    </citation>
    <scope>NUCLEOTIDE SEQUENCE [LARGE SCALE GENOMIC DNA]</scope>
    <source>
        <strain evidence="6 7">19-DSS-EL-015</strain>
    </source>
</reference>
<dbReference type="InterPro" id="IPR019826">
    <property type="entry name" value="Carboxylesterase_B_AS"/>
</dbReference>
<feature type="domain" description="Carboxylesterase type B" evidence="5">
    <location>
        <begin position="80"/>
        <end position="544"/>
    </location>
</feature>
<dbReference type="PANTHER" id="PTHR11559">
    <property type="entry name" value="CARBOXYLESTERASE"/>
    <property type="match status" value="1"/>
</dbReference>
<dbReference type="EC" id="3.1.1.-" evidence="3"/>
<dbReference type="Proteomes" id="UP001629113">
    <property type="component" value="Unassembled WGS sequence"/>
</dbReference>
<accession>A0ABR4P5J6</accession>
<dbReference type="Gene3D" id="3.40.50.1820">
    <property type="entry name" value="alpha/beta hydrolase"/>
    <property type="match status" value="1"/>
</dbReference>
<evidence type="ECO:0000256" key="3">
    <source>
        <dbReference type="RuleBase" id="RU361235"/>
    </source>
</evidence>
<evidence type="ECO:0000313" key="7">
    <source>
        <dbReference type="Proteomes" id="UP001629113"/>
    </source>
</evidence>
<organism evidence="6 7">
    <name type="scientific">Phlyctema vagabunda</name>
    <dbReference type="NCBI Taxonomy" id="108571"/>
    <lineage>
        <taxon>Eukaryota</taxon>
        <taxon>Fungi</taxon>
        <taxon>Dikarya</taxon>
        <taxon>Ascomycota</taxon>
        <taxon>Pezizomycotina</taxon>
        <taxon>Leotiomycetes</taxon>
        <taxon>Helotiales</taxon>
        <taxon>Dermateaceae</taxon>
        <taxon>Phlyctema</taxon>
    </lineage>
</organism>
<dbReference type="EMBL" id="JBFCZG010000009">
    <property type="protein sequence ID" value="KAL3418592.1"/>
    <property type="molecule type" value="Genomic_DNA"/>
</dbReference>
<evidence type="ECO:0000313" key="6">
    <source>
        <dbReference type="EMBL" id="KAL3418592.1"/>
    </source>
</evidence>
<evidence type="ECO:0000259" key="5">
    <source>
        <dbReference type="Pfam" id="PF00135"/>
    </source>
</evidence>
<proteinExistence type="inferred from homology"/>
<sequence>MSKAIELPTLRKSISHSRANACRRLIYCATHPSRWRLLVRKPLFWVVLIMLIAAITLCSLLPIVQGYHGKLTVDLGYAKYRGVHVGHGINEWLGIRFAAPPLGDLRWRAPQPPLVNDTLIDADTHGPVCLPTPSSSLPTVQNEDCLFLDVYAPSKKSSKLLPVHVHFQGGGFNNNADPNLDGGPLIRAGEYDMIVVTFNYRVGPWGFLASKEVVADGDLNVGLLDQRFVLQWVQKYIQLFGGDPKHVTIGGASAGAASVNLHLSAYGGRDDGLFIAAAAESQSFGAQMTVEESQYQYDALVSRVGCADTTSTLKCLRDLDVSLLAEDNVAVPSPGGAGENPVFMYSNVIDGDFTPDYTYRLFEQGKFIKVPVIFGSVTNEGTSFTPKHIANYTSVNNFLKNNWVKLTEAQLAQIDFYYPKAEQFPNSGAYWRTAANAYGEMRYNCPGIYLSGQYPSYGYNASWNYHWDVVEPAKAINGLGVTHVSESPAIWGTASWPAKKLTPTIQGYWTSFIRSGNPNTYRLPDSPVWEVFNSETQQRIYFPNDVSNVAMQSVPEDQKERCAYLTSIGVSIAQ</sequence>